<proteinExistence type="predicted"/>
<protein>
    <submittedName>
        <fullName evidence="2">Uncharacterized protein</fullName>
    </submittedName>
</protein>
<dbReference type="AlphaFoldDB" id="A0A1Y1LFJ4"/>
<evidence type="ECO:0000256" key="1">
    <source>
        <dbReference type="SAM" id="MobiDB-lite"/>
    </source>
</evidence>
<feature type="compositionally biased region" description="Acidic residues" evidence="1">
    <location>
        <begin position="21"/>
        <end position="40"/>
    </location>
</feature>
<organism evidence="2">
    <name type="scientific">Photinus pyralis</name>
    <name type="common">Common eastern firefly</name>
    <name type="synonym">Lampyris pyralis</name>
    <dbReference type="NCBI Taxonomy" id="7054"/>
    <lineage>
        <taxon>Eukaryota</taxon>
        <taxon>Metazoa</taxon>
        <taxon>Ecdysozoa</taxon>
        <taxon>Arthropoda</taxon>
        <taxon>Hexapoda</taxon>
        <taxon>Insecta</taxon>
        <taxon>Pterygota</taxon>
        <taxon>Neoptera</taxon>
        <taxon>Endopterygota</taxon>
        <taxon>Coleoptera</taxon>
        <taxon>Polyphaga</taxon>
        <taxon>Elateriformia</taxon>
        <taxon>Elateroidea</taxon>
        <taxon>Lampyridae</taxon>
        <taxon>Lampyrinae</taxon>
        <taxon>Photinus</taxon>
    </lineage>
</organism>
<accession>A0A1Y1LFJ4</accession>
<name>A0A1Y1LFJ4_PHOPY</name>
<evidence type="ECO:0000313" key="2">
    <source>
        <dbReference type="EMBL" id="JAV71651.1"/>
    </source>
</evidence>
<sequence length="107" mass="12354">MCLLKMSCSDTESEPFPSSESEYEPEDYSSSEPSDSETLNEDYPFNAISLLPNRRGAPKMFKAIELSSLYQGPLEIHDKKKKNMEELFQFIPPIHQNYLLQGCNWKL</sequence>
<feature type="region of interest" description="Disordered" evidence="1">
    <location>
        <begin position="1"/>
        <end position="40"/>
    </location>
</feature>
<reference evidence="2" key="1">
    <citation type="journal article" date="2016" name="Sci. Rep.">
        <title>Molecular characterization of firefly nuptial gifts: a multi-omics approach sheds light on postcopulatory sexual selection.</title>
        <authorList>
            <person name="Al-Wathiqui N."/>
            <person name="Fallon T.R."/>
            <person name="South A."/>
            <person name="Weng J.K."/>
            <person name="Lewis S.M."/>
        </authorList>
    </citation>
    <scope>NUCLEOTIDE SEQUENCE</scope>
</reference>
<dbReference type="EMBL" id="GEZM01058839">
    <property type="protein sequence ID" value="JAV71651.1"/>
    <property type="molecule type" value="Transcribed_RNA"/>
</dbReference>